<dbReference type="HOGENOM" id="CLU_583687_0_0_5"/>
<feature type="signal peptide" evidence="2">
    <location>
        <begin position="1"/>
        <end position="20"/>
    </location>
</feature>
<evidence type="ECO:0000313" key="3">
    <source>
        <dbReference type="EMBL" id="EAQ15070.1"/>
    </source>
</evidence>
<gene>
    <name evidence="3" type="ORF">RB2654_20843</name>
</gene>
<dbReference type="EMBL" id="AAMT01000001">
    <property type="protein sequence ID" value="EAQ15070.1"/>
    <property type="molecule type" value="Genomic_DNA"/>
</dbReference>
<reference evidence="3 4" key="1">
    <citation type="journal article" date="2010" name="J. Bacteriol.">
        <title>Genome sequences of Pelagibaca bermudensis HTCC2601T and Maritimibacter alkaliphilus HTCC2654T, the type strains of two marine Roseobacter genera.</title>
        <authorList>
            <person name="Thrash J.C."/>
            <person name="Cho J.C."/>
            <person name="Ferriera S."/>
            <person name="Johnson J."/>
            <person name="Vergin K.L."/>
            <person name="Giovannoni S.J."/>
        </authorList>
    </citation>
    <scope>NUCLEOTIDE SEQUENCE [LARGE SCALE GENOMIC DNA]</scope>
    <source>
        <strain evidence="3 4">HTCC2654</strain>
    </source>
</reference>
<feature type="region of interest" description="Disordered" evidence="1">
    <location>
        <begin position="91"/>
        <end position="143"/>
    </location>
</feature>
<sequence>MKFFKYASALAIAATMSAGAAQAVTLAQGAKPRETPPAGYKGDVYVDSRGCAYARANVGSATNWVPRLSPNRGEVVCGLNPTFAAGNARGSVPAPIAPPPPGDVATAAAAAPAPSAPTTQTLRTPSPAPSPTNVSAAPVRPVETQPRQAAFQTTTGLFANLPTPSPAPEPSNLSAGRNTSSGTDLAVAPSNNRRMEVTCPGTTGTARVMIGGRQVNVNCGASATQPRLYTVQHTNGYTTELVATPAPVVMAQAAQVGTYGQYRPSVRATPYGAVPVIPNPPSPRVTVNHPTYQVYAATPDKRALTTAPRMTMQDANITSTYRVPHAGESYESYIADKARAHAQSGIFYEYGAELQARPLPSPFPQTGADYSINGYAVNPRYSGVEVPDVYNPRVRYHRAPQVQSANTVYSNPPVARATPAPAVPEGYRAAWDDDRLNPNRGPRTIQGEVDMVQVWTNTVPRRLITVPR</sequence>
<dbReference type="STRING" id="314271.RB2654_20843"/>
<accession>A3VAX9</accession>
<feature type="region of interest" description="Disordered" evidence="1">
    <location>
        <begin position="159"/>
        <end position="187"/>
    </location>
</feature>
<proteinExistence type="predicted"/>
<comment type="caution">
    <text evidence="3">The sequence shown here is derived from an EMBL/GenBank/DDBJ whole genome shotgun (WGS) entry which is preliminary data.</text>
</comment>
<organism evidence="3 4">
    <name type="scientific">Maritimibacter alkaliphilus HTCC2654</name>
    <dbReference type="NCBI Taxonomy" id="314271"/>
    <lineage>
        <taxon>Bacteria</taxon>
        <taxon>Pseudomonadati</taxon>
        <taxon>Pseudomonadota</taxon>
        <taxon>Alphaproteobacteria</taxon>
        <taxon>Rhodobacterales</taxon>
        <taxon>Roseobacteraceae</taxon>
        <taxon>Maritimibacter</taxon>
    </lineage>
</organism>
<evidence type="ECO:0000256" key="2">
    <source>
        <dbReference type="SAM" id="SignalP"/>
    </source>
</evidence>
<dbReference type="eggNOG" id="COG3087">
    <property type="taxonomic scope" value="Bacteria"/>
</dbReference>
<dbReference type="Proteomes" id="UP000002931">
    <property type="component" value="Unassembled WGS sequence"/>
</dbReference>
<dbReference type="RefSeq" id="WP_008335152.1">
    <property type="nucleotide sequence ID" value="NZ_CH902578.1"/>
</dbReference>
<keyword evidence="2" id="KW-0732">Signal</keyword>
<evidence type="ECO:0000256" key="1">
    <source>
        <dbReference type="SAM" id="MobiDB-lite"/>
    </source>
</evidence>
<dbReference type="OrthoDB" id="7843142at2"/>
<feature type="compositionally biased region" description="Polar residues" evidence="1">
    <location>
        <begin position="171"/>
        <end position="183"/>
    </location>
</feature>
<evidence type="ECO:0000313" key="4">
    <source>
        <dbReference type="Proteomes" id="UP000002931"/>
    </source>
</evidence>
<feature type="chain" id="PRO_5002661625" evidence="2">
    <location>
        <begin position="21"/>
        <end position="468"/>
    </location>
</feature>
<keyword evidence="4" id="KW-1185">Reference proteome</keyword>
<protein>
    <submittedName>
        <fullName evidence="3">Uncharacterized protein</fullName>
    </submittedName>
</protein>
<name>A3VAX9_9RHOB</name>
<dbReference type="AlphaFoldDB" id="A3VAX9"/>
<feature type="compositionally biased region" description="Low complexity" evidence="1">
    <location>
        <begin position="103"/>
        <end position="117"/>
    </location>
</feature>